<evidence type="ECO:0000313" key="1">
    <source>
        <dbReference type="EMBL" id="MBV7274335.1"/>
    </source>
</evidence>
<accession>A0A949TL58</accession>
<reference evidence="1" key="1">
    <citation type="submission" date="2020-12" db="EMBL/GenBank/DDBJ databases">
        <title>Clostridium thailandense sp. nov., a novel acetogenic bacterium isolated from peat land soil in Thailand.</title>
        <authorList>
            <person name="Chaikitkaew S."/>
            <person name="Birkeland N.K."/>
        </authorList>
    </citation>
    <scope>NUCLEOTIDE SEQUENCE</scope>
    <source>
        <strain evidence="1">PL3</strain>
    </source>
</reference>
<name>A0A949TL58_9CLOT</name>
<protein>
    <submittedName>
        <fullName evidence="1">Uncharacterized protein</fullName>
    </submittedName>
</protein>
<comment type="caution">
    <text evidence="1">The sequence shown here is derived from an EMBL/GenBank/DDBJ whole genome shotgun (WGS) entry which is preliminary data.</text>
</comment>
<dbReference type="RefSeq" id="WP_218321402.1">
    <property type="nucleotide sequence ID" value="NZ_JAEEGC010000073.1"/>
</dbReference>
<keyword evidence="2" id="KW-1185">Reference proteome</keyword>
<dbReference type="EMBL" id="JAEEGC010000073">
    <property type="protein sequence ID" value="MBV7274335.1"/>
    <property type="molecule type" value="Genomic_DNA"/>
</dbReference>
<organism evidence="1 2">
    <name type="scientific">Clostridium thailandense</name>
    <dbReference type="NCBI Taxonomy" id="2794346"/>
    <lineage>
        <taxon>Bacteria</taxon>
        <taxon>Bacillati</taxon>
        <taxon>Bacillota</taxon>
        <taxon>Clostridia</taxon>
        <taxon>Eubacteriales</taxon>
        <taxon>Clostridiaceae</taxon>
        <taxon>Clostridium</taxon>
    </lineage>
</organism>
<proteinExistence type="predicted"/>
<gene>
    <name evidence="1" type="ORF">I6U48_15635</name>
</gene>
<dbReference type="Proteomes" id="UP000694308">
    <property type="component" value="Unassembled WGS sequence"/>
</dbReference>
<sequence length="225" mass="24404">MNGDKVTLIWKDSSKSNIVSGTKVQYDYDNTNIQNSDVNTEPSAIDVIKDKGVKAVLKIADGTTAKTNDVSGKPIASTSDTKSYSSELIPYDYLAAPKTAPDYWVVESPATTGTDEAAILLTFDTPLDEHSGIKTDDFIFTAADGTKLDVNNVSISGNTVKFTFYGTRYDSYFTKNNKISIRAKSSVSIRTQRDADGNYAGYTPSNDDCHPNSICTSLLNSCIKV</sequence>
<dbReference type="AlphaFoldDB" id="A0A949TL58"/>
<evidence type="ECO:0000313" key="2">
    <source>
        <dbReference type="Proteomes" id="UP000694308"/>
    </source>
</evidence>